<organism evidence="1 2">
    <name type="scientific">Shinella sumterensis</name>
    <dbReference type="NCBI Taxonomy" id="1967501"/>
    <lineage>
        <taxon>Bacteria</taxon>
        <taxon>Pseudomonadati</taxon>
        <taxon>Pseudomonadota</taxon>
        <taxon>Alphaproteobacteria</taxon>
        <taxon>Hyphomicrobiales</taxon>
        <taxon>Rhizobiaceae</taxon>
        <taxon>Shinella</taxon>
    </lineage>
</organism>
<reference evidence="1 2" key="1">
    <citation type="submission" date="2023-08" db="EMBL/GenBank/DDBJ databases">
        <title>Pathogen: clinical or host-associated sample.</title>
        <authorList>
            <person name="Hergert J."/>
            <person name="Casey R."/>
            <person name="Wagner J."/>
            <person name="Young E.L."/>
            <person name="Oakeson K.F."/>
        </authorList>
    </citation>
    <scope>NUCLEOTIDE SEQUENCE [LARGE SCALE GENOMIC DNA]</scope>
    <source>
        <strain evidence="1 2">1760953</strain>
        <plasmid evidence="1 2">unnamed5</plasmid>
    </source>
</reference>
<evidence type="ECO:0000313" key="2">
    <source>
        <dbReference type="Proteomes" id="UP001234585"/>
    </source>
</evidence>
<evidence type="ECO:0000313" key="1">
    <source>
        <dbReference type="EMBL" id="WLS01160.1"/>
    </source>
</evidence>
<accession>A0AA50H7K7</accession>
<proteinExistence type="predicted"/>
<sequence>MLDDMMSVPALRSGLIASGIWFGRTGLDHTRLIGARGVRMRTFAAIDFLSVRAMSQPLAGAPFGSARS</sequence>
<keyword evidence="2" id="KW-1185">Reference proteome</keyword>
<dbReference type="RefSeq" id="WP_306041475.1">
    <property type="nucleotide sequence ID" value="NZ_CP132307.1"/>
</dbReference>
<protein>
    <submittedName>
        <fullName evidence="1">Uncharacterized protein</fullName>
    </submittedName>
</protein>
<dbReference type="EMBL" id="CP132307">
    <property type="protein sequence ID" value="WLS01160.1"/>
    <property type="molecule type" value="Genomic_DNA"/>
</dbReference>
<gene>
    <name evidence="1" type="ORF">Q9313_26950</name>
</gene>
<name>A0AA50H7K7_9HYPH</name>
<keyword evidence="1" id="KW-0614">Plasmid</keyword>
<dbReference type="AlphaFoldDB" id="A0AA50H7K7"/>
<dbReference type="Proteomes" id="UP001234585">
    <property type="component" value="Plasmid unnamed5"/>
</dbReference>
<geneLocation type="plasmid" evidence="1 2">
    <name>unnamed5</name>
</geneLocation>